<comment type="caution">
    <text evidence="1">The sequence shown here is derived from an EMBL/GenBank/DDBJ whole genome shotgun (WGS) entry which is preliminary data.</text>
</comment>
<evidence type="ECO:0000313" key="2">
    <source>
        <dbReference type="Proteomes" id="UP000180088"/>
    </source>
</evidence>
<sequence length="148" mass="16474">MNKPASLRQALEAALPELRDNPDRLLMFIEDGGIVAAPGRLSFGYRYTVKLIVTDYAGHLDQLIIPLRGWIEANEPPLIQNPERLEKGFRFEAELTSLAAMDVEITLQLTEGVKVQTEADGSITATHRGEPPEPWAWDITVKNEHDAA</sequence>
<dbReference type="InterPro" id="IPR009678">
    <property type="entry name" value="Phage_tail_completion_R"/>
</dbReference>
<dbReference type="EMBL" id="MKCS01000004">
    <property type="protein sequence ID" value="OHX10239.1"/>
    <property type="molecule type" value="Genomic_DNA"/>
</dbReference>
<protein>
    <recommendedName>
        <fullName evidence="3">Phage tail protein</fullName>
    </recommendedName>
</protein>
<dbReference type="AlphaFoldDB" id="A0A1S1WSE7"/>
<name>A0A1S1WSE7_9NEIS</name>
<organism evidence="1 2">
    <name type="scientific">Chromobacterium sphagni</name>
    <dbReference type="NCBI Taxonomy" id="1903179"/>
    <lineage>
        <taxon>Bacteria</taxon>
        <taxon>Pseudomonadati</taxon>
        <taxon>Pseudomonadota</taxon>
        <taxon>Betaproteobacteria</taxon>
        <taxon>Neisseriales</taxon>
        <taxon>Chromobacteriaceae</taxon>
        <taxon>Chromobacterium</taxon>
    </lineage>
</organism>
<dbReference type="RefSeq" id="WP_071116969.1">
    <property type="nucleotide sequence ID" value="NZ_MKCS01000004.1"/>
</dbReference>
<evidence type="ECO:0008006" key="3">
    <source>
        <dbReference type="Google" id="ProtNLM"/>
    </source>
</evidence>
<gene>
    <name evidence="1" type="ORF">BI347_20790</name>
</gene>
<accession>A0A1S1WSE7</accession>
<proteinExistence type="predicted"/>
<dbReference type="Proteomes" id="UP000180088">
    <property type="component" value="Unassembled WGS sequence"/>
</dbReference>
<evidence type="ECO:0000313" key="1">
    <source>
        <dbReference type="EMBL" id="OHX10239.1"/>
    </source>
</evidence>
<reference evidence="1 2" key="1">
    <citation type="submission" date="2016-09" db="EMBL/GenBank/DDBJ databases">
        <title>Chromobacterium muskegensis sp. nov., an insecticidal bacterium isolated from Sphagnum bogs.</title>
        <authorList>
            <person name="Sparks M.E."/>
            <person name="Blackburn M.B."/>
            <person name="Gundersen-Rindal D.E."/>
            <person name="Mitchell A."/>
            <person name="Farrar R."/>
            <person name="Kuhar D."/>
        </authorList>
    </citation>
    <scope>NUCLEOTIDE SEQUENCE [LARGE SCALE GENOMIC DNA]</scope>
    <source>
        <strain evidence="1 2">37-2</strain>
    </source>
</reference>
<dbReference type="STRING" id="1903179.BI347_20790"/>
<dbReference type="Pfam" id="PF06891">
    <property type="entry name" value="P2_Phage_GpR"/>
    <property type="match status" value="1"/>
</dbReference>
<dbReference type="OrthoDB" id="8564199at2"/>